<feature type="transmembrane region" description="Helical" evidence="6">
    <location>
        <begin position="351"/>
        <end position="369"/>
    </location>
</feature>
<gene>
    <name evidence="8" type="ORF">ACFOPQ_17565</name>
</gene>
<protein>
    <submittedName>
        <fullName evidence="8">TCR/Tet family MFS transporter</fullName>
    </submittedName>
</protein>
<accession>A0ABV8AB61</accession>
<feature type="transmembrane region" description="Helical" evidence="6">
    <location>
        <begin position="166"/>
        <end position="186"/>
    </location>
</feature>
<keyword evidence="2" id="KW-0813">Transport</keyword>
<evidence type="ECO:0000256" key="4">
    <source>
        <dbReference type="ARBA" id="ARBA00022989"/>
    </source>
</evidence>
<dbReference type="RefSeq" id="WP_380080519.1">
    <property type="nucleotide sequence ID" value="NZ_JBHRZF010000203.1"/>
</dbReference>
<evidence type="ECO:0000313" key="8">
    <source>
        <dbReference type="EMBL" id="MFC3862575.1"/>
    </source>
</evidence>
<dbReference type="InterPro" id="IPR001958">
    <property type="entry name" value="Tet-R_TetA/multi-R_MdtG-like"/>
</dbReference>
<keyword evidence="9" id="KW-1185">Reference proteome</keyword>
<dbReference type="InterPro" id="IPR020846">
    <property type="entry name" value="MFS_dom"/>
</dbReference>
<reference evidence="9" key="1">
    <citation type="journal article" date="2019" name="Int. J. Syst. Evol. Microbiol.">
        <title>The Global Catalogue of Microorganisms (GCM) 10K type strain sequencing project: providing services to taxonomists for standard genome sequencing and annotation.</title>
        <authorList>
            <consortium name="The Broad Institute Genomics Platform"/>
            <consortium name="The Broad Institute Genome Sequencing Center for Infectious Disease"/>
            <person name="Wu L."/>
            <person name="Ma J."/>
        </authorList>
    </citation>
    <scope>NUCLEOTIDE SEQUENCE [LARGE SCALE GENOMIC DNA]</scope>
    <source>
        <strain evidence="9">CCTCC AB 2013263</strain>
    </source>
</reference>
<evidence type="ECO:0000256" key="5">
    <source>
        <dbReference type="ARBA" id="ARBA00023136"/>
    </source>
</evidence>
<comment type="subcellular location">
    <subcellularLocation>
        <location evidence="1">Membrane</location>
        <topology evidence="1">Multi-pass membrane protein</topology>
    </subcellularLocation>
</comment>
<dbReference type="CDD" id="cd17388">
    <property type="entry name" value="MFS_TetA"/>
    <property type="match status" value="1"/>
</dbReference>
<evidence type="ECO:0000256" key="2">
    <source>
        <dbReference type="ARBA" id="ARBA00022448"/>
    </source>
</evidence>
<feature type="transmembrane region" description="Helical" evidence="6">
    <location>
        <begin position="285"/>
        <end position="303"/>
    </location>
</feature>
<dbReference type="PANTHER" id="PTHR23504">
    <property type="entry name" value="MAJOR FACILITATOR SUPERFAMILY DOMAIN-CONTAINING PROTEIN 10"/>
    <property type="match status" value="1"/>
</dbReference>
<name>A0ABV8AB61_9DEIO</name>
<feature type="transmembrane region" description="Helical" evidence="6">
    <location>
        <begin position="80"/>
        <end position="99"/>
    </location>
</feature>
<evidence type="ECO:0000256" key="3">
    <source>
        <dbReference type="ARBA" id="ARBA00022692"/>
    </source>
</evidence>
<feature type="transmembrane region" description="Helical" evidence="6">
    <location>
        <begin position="138"/>
        <end position="160"/>
    </location>
</feature>
<dbReference type="InterPro" id="IPR036259">
    <property type="entry name" value="MFS_trans_sf"/>
</dbReference>
<keyword evidence="3 6" id="KW-0812">Transmembrane</keyword>
<dbReference type="InterPro" id="IPR011701">
    <property type="entry name" value="MFS"/>
</dbReference>
<evidence type="ECO:0000313" key="9">
    <source>
        <dbReference type="Proteomes" id="UP001595748"/>
    </source>
</evidence>
<proteinExistence type="predicted"/>
<feature type="domain" description="Major facilitator superfamily (MFS) profile" evidence="7">
    <location>
        <begin position="9"/>
        <end position="403"/>
    </location>
</feature>
<dbReference type="PRINTS" id="PR01035">
    <property type="entry name" value="TCRTETA"/>
</dbReference>
<dbReference type="Proteomes" id="UP001595748">
    <property type="component" value="Unassembled WGS sequence"/>
</dbReference>
<feature type="transmembrane region" description="Helical" evidence="6">
    <location>
        <begin position="309"/>
        <end position="330"/>
    </location>
</feature>
<dbReference type="Gene3D" id="1.20.1250.20">
    <property type="entry name" value="MFS general substrate transporter like domains"/>
    <property type="match status" value="1"/>
</dbReference>
<evidence type="ECO:0000256" key="1">
    <source>
        <dbReference type="ARBA" id="ARBA00004141"/>
    </source>
</evidence>
<feature type="transmembrane region" description="Helical" evidence="6">
    <location>
        <begin position="375"/>
        <end position="399"/>
    </location>
</feature>
<keyword evidence="4 6" id="KW-1133">Transmembrane helix</keyword>
<dbReference type="PANTHER" id="PTHR23504:SF15">
    <property type="entry name" value="MAJOR FACILITATOR SUPERFAMILY (MFS) PROFILE DOMAIN-CONTAINING PROTEIN"/>
    <property type="match status" value="1"/>
</dbReference>
<sequence length="417" mass="43674">MTTTVRKASIGFIFLTVIIDVLGAGIIIPVLPRLIQEFDQGNIARASSDYGFLIALYSLMSFLFASFIGSLSDRFGRRPVLLLSLLGLAVDYVIIALAPSLSWLILGRVIAGIFGASMVTATAYIADITQPQDRAKNFGMLGAAFGLGFILGPLLGGFLGGIDLRLPFWVAAGLSALNMLYGVFVLPESLPAQNRRPFSWKHANPVGALTALRHFPTVLPLTTAYGLTRLSLNGLIAIWVLYTAQRYGWDVRQVGYSLAAVGLVQAIAQGGLAGPVTQKLGEKGAILGSLVLSVVSYLVLAFASTPLMLYLGIALTAAGGILAPAMQAALTSRMPPQQQGLLQGALASLNSLANVLAPPAVAAIFAFVLTRNSSLPVGAPLIACAVVELCGLIVAAVALRQASQQAEIPPVTPDYTS</sequence>
<feature type="transmembrane region" description="Helical" evidence="6">
    <location>
        <begin position="105"/>
        <end position="126"/>
    </location>
</feature>
<evidence type="ECO:0000259" key="7">
    <source>
        <dbReference type="PROSITE" id="PS50850"/>
    </source>
</evidence>
<comment type="caution">
    <text evidence="8">The sequence shown here is derived from an EMBL/GenBank/DDBJ whole genome shotgun (WGS) entry which is preliminary data.</text>
</comment>
<dbReference type="SUPFAM" id="SSF103473">
    <property type="entry name" value="MFS general substrate transporter"/>
    <property type="match status" value="1"/>
</dbReference>
<feature type="transmembrane region" description="Helical" evidence="6">
    <location>
        <begin position="50"/>
        <end position="68"/>
    </location>
</feature>
<keyword evidence="5 6" id="KW-0472">Membrane</keyword>
<feature type="transmembrane region" description="Helical" evidence="6">
    <location>
        <begin position="12"/>
        <end position="30"/>
    </location>
</feature>
<evidence type="ECO:0000256" key="6">
    <source>
        <dbReference type="SAM" id="Phobius"/>
    </source>
</evidence>
<dbReference type="Pfam" id="PF07690">
    <property type="entry name" value="MFS_1"/>
    <property type="match status" value="2"/>
</dbReference>
<feature type="transmembrane region" description="Helical" evidence="6">
    <location>
        <begin position="254"/>
        <end position="273"/>
    </location>
</feature>
<dbReference type="EMBL" id="JBHRZF010000203">
    <property type="protein sequence ID" value="MFC3862575.1"/>
    <property type="molecule type" value="Genomic_DNA"/>
</dbReference>
<dbReference type="PROSITE" id="PS50850">
    <property type="entry name" value="MFS"/>
    <property type="match status" value="1"/>
</dbReference>
<organism evidence="8 9">
    <name type="scientific">Deinococcus antarcticus</name>
    <dbReference type="NCBI Taxonomy" id="1298767"/>
    <lineage>
        <taxon>Bacteria</taxon>
        <taxon>Thermotogati</taxon>
        <taxon>Deinococcota</taxon>
        <taxon>Deinococci</taxon>
        <taxon>Deinococcales</taxon>
        <taxon>Deinococcaceae</taxon>
        <taxon>Deinococcus</taxon>
    </lineage>
</organism>